<reference evidence="2 3" key="1">
    <citation type="submission" date="2016-04" db="EMBL/GenBank/DDBJ databases">
        <authorList>
            <person name="Evans L.H."/>
            <person name="Alamgir A."/>
            <person name="Owens N."/>
            <person name="Weber N.D."/>
            <person name="Virtaneva K."/>
            <person name="Barbian K."/>
            <person name="Babar A."/>
            <person name="Rosenke K."/>
        </authorList>
    </citation>
    <scope>NUCLEOTIDE SEQUENCE [LARGE SCALE GENOMIC DNA]</scope>
    <source>
        <strain evidence="2 3">CCM 8644</strain>
    </source>
</reference>
<feature type="transmembrane region" description="Helical" evidence="1">
    <location>
        <begin position="31"/>
        <end position="50"/>
    </location>
</feature>
<feature type="transmembrane region" description="Helical" evidence="1">
    <location>
        <begin position="7"/>
        <end position="25"/>
    </location>
</feature>
<evidence type="ECO:0000313" key="2">
    <source>
        <dbReference type="EMBL" id="OAQ38292.1"/>
    </source>
</evidence>
<comment type="caution">
    <text evidence="2">The sequence shown here is derived from an EMBL/GenBank/DDBJ whole genome shotgun (WGS) entry which is preliminary data.</text>
</comment>
<organism evidence="2 3">
    <name type="scientific">Pedobacter psychrophilus</name>
    <dbReference type="NCBI Taxonomy" id="1826909"/>
    <lineage>
        <taxon>Bacteria</taxon>
        <taxon>Pseudomonadati</taxon>
        <taxon>Bacteroidota</taxon>
        <taxon>Sphingobacteriia</taxon>
        <taxon>Sphingobacteriales</taxon>
        <taxon>Sphingobacteriaceae</taxon>
        <taxon>Pedobacter</taxon>
    </lineage>
</organism>
<keyword evidence="3" id="KW-1185">Reference proteome</keyword>
<gene>
    <name evidence="2" type="ORF">A5893_16010</name>
</gene>
<keyword evidence="1" id="KW-0472">Membrane</keyword>
<reference evidence="2 3" key="2">
    <citation type="submission" date="2016-06" db="EMBL/GenBank/DDBJ databases">
        <title>Pedobacter psychrophilus sp. nov., isolated from Antarctic fragmentary rock.</title>
        <authorList>
            <person name="Svec P."/>
        </authorList>
    </citation>
    <scope>NUCLEOTIDE SEQUENCE [LARGE SCALE GENOMIC DNA]</scope>
    <source>
        <strain evidence="2 3">CCM 8644</strain>
    </source>
</reference>
<keyword evidence="1" id="KW-1133">Transmembrane helix</keyword>
<dbReference type="STRING" id="1826909.A5893_16010"/>
<accession>A0A179DBY2</accession>
<protein>
    <submittedName>
        <fullName evidence="2">Uncharacterized protein</fullName>
    </submittedName>
</protein>
<dbReference type="AlphaFoldDB" id="A0A179DBY2"/>
<name>A0A179DBY2_9SPHI</name>
<evidence type="ECO:0000313" key="3">
    <source>
        <dbReference type="Proteomes" id="UP000078459"/>
    </source>
</evidence>
<dbReference type="EMBL" id="LWHJ01000031">
    <property type="protein sequence ID" value="OAQ38292.1"/>
    <property type="molecule type" value="Genomic_DNA"/>
</dbReference>
<proteinExistence type="predicted"/>
<dbReference type="Proteomes" id="UP000078459">
    <property type="component" value="Unassembled WGS sequence"/>
</dbReference>
<dbReference type="OrthoDB" id="9934847at2"/>
<dbReference type="RefSeq" id="WP_068823686.1">
    <property type="nucleotide sequence ID" value="NZ_LWHJ01000031.1"/>
</dbReference>
<evidence type="ECO:0000256" key="1">
    <source>
        <dbReference type="SAM" id="Phobius"/>
    </source>
</evidence>
<sequence>MKPAKFYIYRHIIALTFLIILGLRFGKIRGVLIVIVVYLALNMDALKWLYIRYFKRRDG</sequence>
<keyword evidence="1" id="KW-0812">Transmembrane</keyword>